<dbReference type="EMBL" id="CP071091">
    <property type="protein sequence ID" value="QSQ12089.1"/>
    <property type="molecule type" value="Genomic_DNA"/>
</dbReference>
<feature type="region of interest" description="Disordered" evidence="1">
    <location>
        <begin position="110"/>
        <end position="146"/>
    </location>
</feature>
<evidence type="ECO:0000259" key="2">
    <source>
        <dbReference type="Pfam" id="PF13229"/>
    </source>
</evidence>
<feature type="compositionally biased region" description="Low complexity" evidence="1">
    <location>
        <begin position="115"/>
        <end position="134"/>
    </location>
</feature>
<dbReference type="Proteomes" id="UP000663090">
    <property type="component" value="Chromosome"/>
</dbReference>
<reference evidence="3 4" key="1">
    <citation type="submission" date="2021-02" db="EMBL/GenBank/DDBJ databases">
        <title>De Novo genome assembly of isolated myxobacteria.</title>
        <authorList>
            <person name="Stevens D.C."/>
        </authorList>
    </citation>
    <scope>NUCLEOTIDE SEQUENCE [LARGE SCALE GENOMIC DNA]</scope>
    <source>
        <strain evidence="3 4">SCHIC003</strain>
    </source>
</reference>
<keyword evidence="4" id="KW-1185">Reference proteome</keyword>
<protein>
    <submittedName>
        <fullName evidence="3">Right-handed parallel beta-helix repeat-containing protein</fullName>
    </submittedName>
</protein>
<dbReference type="Pfam" id="PF13229">
    <property type="entry name" value="Beta_helix"/>
    <property type="match status" value="1"/>
</dbReference>
<sequence>MLEHTAVRHSAAGISIVESAPPVSRNHIHHHGTGSAALMLEHSRSLVRDNLIAHNTTRQALFVYACDSRLVRNTLQGNIIGLVLHANDILRCPDGATPATVELNQVLRNTATPPSGSSAGTRTSASTRFAATSGMRAPSGWAREPP</sequence>
<dbReference type="InterPro" id="IPR011050">
    <property type="entry name" value="Pectin_lyase_fold/virulence"/>
</dbReference>
<dbReference type="InterPro" id="IPR039448">
    <property type="entry name" value="Beta_helix"/>
</dbReference>
<evidence type="ECO:0000256" key="1">
    <source>
        <dbReference type="SAM" id="MobiDB-lite"/>
    </source>
</evidence>
<accession>A0ABX7N052</accession>
<evidence type="ECO:0000313" key="3">
    <source>
        <dbReference type="EMBL" id="QSQ12089.1"/>
    </source>
</evidence>
<evidence type="ECO:0000313" key="4">
    <source>
        <dbReference type="Proteomes" id="UP000663090"/>
    </source>
</evidence>
<organism evidence="3 4">
    <name type="scientific">Myxococcus landrumensis</name>
    <dbReference type="NCBI Taxonomy" id="2813577"/>
    <lineage>
        <taxon>Bacteria</taxon>
        <taxon>Pseudomonadati</taxon>
        <taxon>Myxococcota</taxon>
        <taxon>Myxococcia</taxon>
        <taxon>Myxococcales</taxon>
        <taxon>Cystobacterineae</taxon>
        <taxon>Myxococcaceae</taxon>
        <taxon>Myxococcus</taxon>
    </lineage>
</organism>
<name>A0ABX7N052_9BACT</name>
<dbReference type="SUPFAM" id="SSF51126">
    <property type="entry name" value="Pectin lyase-like"/>
    <property type="match status" value="1"/>
</dbReference>
<feature type="domain" description="Right handed beta helix" evidence="2">
    <location>
        <begin position="5"/>
        <end position="88"/>
    </location>
</feature>
<gene>
    <name evidence="3" type="ORF">JY572_27420</name>
</gene>
<proteinExistence type="predicted"/>